<protein>
    <recommendedName>
        <fullName evidence="7">UPF0114 protein EV699_10863</fullName>
    </recommendedName>
</protein>
<evidence type="ECO:0000256" key="1">
    <source>
        <dbReference type="ARBA" id="ARBA00004651"/>
    </source>
</evidence>
<dbReference type="GO" id="GO:0005886">
    <property type="term" value="C:plasma membrane"/>
    <property type="evidence" value="ECO:0007669"/>
    <property type="project" value="UniProtKB-SubCell"/>
</dbReference>
<evidence type="ECO:0000256" key="3">
    <source>
        <dbReference type="ARBA" id="ARBA00022475"/>
    </source>
</evidence>
<evidence type="ECO:0000256" key="2">
    <source>
        <dbReference type="ARBA" id="ARBA00005774"/>
    </source>
</evidence>
<comment type="similarity">
    <text evidence="2 7">Belongs to the UPF0114 family.</text>
</comment>
<keyword evidence="5 7" id="KW-1133">Transmembrane helix</keyword>
<gene>
    <name evidence="8" type="ORF">EV699_10863</name>
</gene>
<evidence type="ECO:0000313" key="8">
    <source>
        <dbReference type="EMBL" id="TCO81432.1"/>
    </source>
</evidence>
<evidence type="ECO:0000313" key="9">
    <source>
        <dbReference type="Proteomes" id="UP000295765"/>
    </source>
</evidence>
<dbReference type="Proteomes" id="UP000295765">
    <property type="component" value="Unassembled WGS sequence"/>
</dbReference>
<dbReference type="AlphaFoldDB" id="A0A4R2L6B9"/>
<dbReference type="RefSeq" id="WP_132541289.1">
    <property type="nucleotide sequence ID" value="NZ_SLWY01000008.1"/>
</dbReference>
<evidence type="ECO:0000256" key="6">
    <source>
        <dbReference type="ARBA" id="ARBA00023136"/>
    </source>
</evidence>
<evidence type="ECO:0000256" key="4">
    <source>
        <dbReference type="ARBA" id="ARBA00022692"/>
    </source>
</evidence>
<dbReference type="HAMAP" id="MF_00143">
    <property type="entry name" value="UPF0114"/>
    <property type="match status" value="1"/>
</dbReference>
<comment type="caution">
    <text evidence="8">The sequence shown here is derived from an EMBL/GenBank/DDBJ whole genome shotgun (WGS) entry which is preliminary data.</text>
</comment>
<proteinExistence type="inferred from homology"/>
<evidence type="ECO:0000256" key="7">
    <source>
        <dbReference type="HAMAP-Rule" id="MF_00143"/>
    </source>
</evidence>
<dbReference type="EMBL" id="SLWY01000008">
    <property type="protein sequence ID" value="TCO81432.1"/>
    <property type="molecule type" value="Genomic_DNA"/>
</dbReference>
<keyword evidence="9" id="KW-1185">Reference proteome</keyword>
<comment type="subcellular location">
    <subcellularLocation>
        <location evidence="1 7">Cell membrane</location>
        <topology evidence="1 7">Multi-pass membrane protein</topology>
    </subcellularLocation>
</comment>
<organism evidence="8 9">
    <name type="scientific">Plasticicumulans lactativorans</name>
    <dbReference type="NCBI Taxonomy" id="1133106"/>
    <lineage>
        <taxon>Bacteria</taxon>
        <taxon>Pseudomonadati</taxon>
        <taxon>Pseudomonadota</taxon>
        <taxon>Gammaproteobacteria</taxon>
        <taxon>Candidatus Competibacteraceae</taxon>
        <taxon>Plasticicumulans</taxon>
    </lineage>
</organism>
<dbReference type="PANTHER" id="PTHR38596:SF1">
    <property type="entry name" value="UPF0114 PROTEIN YQHA"/>
    <property type="match status" value="1"/>
</dbReference>
<keyword evidence="6 7" id="KW-0472">Membrane</keyword>
<dbReference type="InterPro" id="IPR005134">
    <property type="entry name" value="UPF0114"/>
</dbReference>
<feature type="transmembrane region" description="Helical" evidence="7">
    <location>
        <begin position="12"/>
        <end position="33"/>
    </location>
</feature>
<feature type="transmembrane region" description="Helical" evidence="7">
    <location>
        <begin position="138"/>
        <end position="157"/>
    </location>
</feature>
<dbReference type="OrthoDB" id="9783569at2"/>
<accession>A0A4R2L6B9</accession>
<reference evidence="8 9" key="1">
    <citation type="submission" date="2019-03" db="EMBL/GenBank/DDBJ databases">
        <title>Genomic Encyclopedia of Type Strains, Phase IV (KMG-IV): sequencing the most valuable type-strain genomes for metagenomic binning, comparative biology and taxonomic classification.</title>
        <authorList>
            <person name="Goeker M."/>
        </authorList>
    </citation>
    <scope>NUCLEOTIDE SEQUENCE [LARGE SCALE GENOMIC DNA]</scope>
    <source>
        <strain evidence="8 9">DSM 25287</strain>
    </source>
</reference>
<keyword evidence="3 7" id="KW-1003">Cell membrane</keyword>
<feature type="transmembrane region" description="Helical" evidence="7">
    <location>
        <begin position="54"/>
        <end position="76"/>
    </location>
</feature>
<evidence type="ECO:0000256" key="5">
    <source>
        <dbReference type="ARBA" id="ARBA00022989"/>
    </source>
</evidence>
<dbReference type="Pfam" id="PF03350">
    <property type="entry name" value="UPF0114"/>
    <property type="match status" value="1"/>
</dbReference>
<name>A0A4R2L6B9_9GAMM</name>
<dbReference type="NCBIfam" id="TIGR00645">
    <property type="entry name" value="HI0507"/>
    <property type="match status" value="1"/>
</dbReference>
<dbReference type="InterPro" id="IPR020761">
    <property type="entry name" value="UPF0114_bac"/>
</dbReference>
<sequence length="167" mass="18527">MLERAIETLIFGSRWLLVPLYLGLAAVLLLFAGKALLEITHLFQQVMVLSESELLLGILSLIDFVLVANLLVMVMLSSYETFVSRIDVGHDTEKPAWLGKIDAGAVKIKLAGSIVAISSIHLLKVFMNLPKYDITQVMWLAIVHMVFVLSALLMAWVDRIAFGGHDH</sequence>
<keyword evidence="4 7" id="KW-0812">Transmembrane</keyword>
<dbReference type="PANTHER" id="PTHR38596">
    <property type="entry name" value="UPF0114 PROTEIN YQHA"/>
    <property type="match status" value="1"/>
</dbReference>